<keyword evidence="1" id="KW-0472">Membrane</keyword>
<dbReference type="AlphaFoldDB" id="A0A1T4LSG7"/>
<sequence length="198" mass="22920">MFKKIYFFVPIFLISLIVFGIISPINTLSNDISHKVLRLHILANSDSKADQEIKLKVKDNLLKDTAYIFENCNSLDESITTAKSNIDLFQKSAERTLKNCNSNYSIKIYVDNEFFDIREYEDFTLPSGNYNTIKIVIGEGKGHNWWCVMYPSVCISACTDDFDKVLTKEEKKMITSKKYIPKFKMLEIVNKLKNKIKS</sequence>
<keyword evidence="3" id="KW-1185">Reference proteome</keyword>
<keyword evidence="1" id="KW-1133">Transmembrane helix</keyword>
<dbReference type="Proteomes" id="UP000190657">
    <property type="component" value="Unassembled WGS sequence"/>
</dbReference>
<protein>
    <submittedName>
        <fullName evidence="2">Stage II sporulation protein R</fullName>
    </submittedName>
</protein>
<dbReference type="EMBL" id="FUWW01000009">
    <property type="protein sequence ID" value="SJZ57625.1"/>
    <property type="molecule type" value="Genomic_DNA"/>
</dbReference>
<accession>A0A1T4LSG7</accession>
<dbReference type="RefSeq" id="WP_078768477.1">
    <property type="nucleotide sequence ID" value="NZ_FUWW01000009.1"/>
</dbReference>
<keyword evidence="1" id="KW-0812">Transmembrane</keyword>
<dbReference type="OrthoDB" id="9793324at2"/>
<organism evidence="2 3">
    <name type="scientific">Eubacterium coprostanoligenes</name>
    <dbReference type="NCBI Taxonomy" id="290054"/>
    <lineage>
        <taxon>Bacteria</taxon>
        <taxon>Bacillati</taxon>
        <taxon>Bacillota</taxon>
        <taxon>Clostridia</taxon>
        <taxon>Eubacteriales</taxon>
        <taxon>Eubacteriaceae</taxon>
        <taxon>Eubacterium</taxon>
    </lineage>
</organism>
<dbReference type="InterPro" id="IPR014202">
    <property type="entry name" value="Spore_II_R"/>
</dbReference>
<reference evidence="2 3" key="1">
    <citation type="submission" date="2017-02" db="EMBL/GenBank/DDBJ databases">
        <authorList>
            <person name="Peterson S.W."/>
        </authorList>
    </citation>
    <scope>NUCLEOTIDE SEQUENCE [LARGE SCALE GENOMIC DNA]</scope>
    <source>
        <strain evidence="2 3">ATCC 51222</strain>
    </source>
</reference>
<evidence type="ECO:0000256" key="1">
    <source>
        <dbReference type="SAM" id="Phobius"/>
    </source>
</evidence>
<evidence type="ECO:0000313" key="3">
    <source>
        <dbReference type="Proteomes" id="UP000190657"/>
    </source>
</evidence>
<dbReference type="STRING" id="290054.SAMN02745114_00996"/>
<proteinExistence type="predicted"/>
<gene>
    <name evidence="2" type="ORF">SAMN02745114_00996</name>
</gene>
<dbReference type="Pfam" id="PF09551">
    <property type="entry name" value="Spore_II_R"/>
    <property type="match status" value="1"/>
</dbReference>
<name>A0A1T4LSG7_9FIRM</name>
<evidence type="ECO:0000313" key="2">
    <source>
        <dbReference type="EMBL" id="SJZ57625.1"/>
    </source>
</evidence>
<feature type="transmembrane region" description="Helical" evidence="1">
    <location>
        <begin position="6"/>
        <end position="28"/>
    </location>
</feature>